<feature type="region of interest" description="Disordered" evidence="2">
    <location>
        <begin position="305"/>
        <end position="325"/>
    </location>
</feature>
<dbReference type="HOGENOM" id="CLU_035836_1_1_1"/>
<comment type="caution">
    <text evidence="3">The sequence shown here is derived from an EMBL/GenBank/DDBJ whole genome shotgun (WGS) entry which is preliminary data.</text>
</comment>
<dbReference type="InterPro" id="IPR008914">
    <property type="entry name" value="PEBP"/>
</dbReference>
<reference evidence="3 4" key="1">
    <citation type="submission" date="2013-12" db="EMBL/GenBank/DDBJ databases">
        <authorList>
            <person name="Cubeta M."/>
            <person name="Pakala S."/>
            <person name="Fedorova N."/>
            <person name="Thomas E."/>
            <person name="Dean R."/>
            <person name="Jabaji S."/>
            <person name="Neate S."/>
            <person name="Toda T."/>
            <person name="Tavantzis S."/>
            <person name="Vilgalys R."/>
            <person name="Bharathan N."/>
            <person name="Pakala S."/>
            <person name="Losada L.S."/>
            <person name="Zafar N."/>
            <person name="Nierman W."/>
        </authorList>
    </citation>
    <scope>NUCLEOTIDE SEQUENCE [LARGE SCALE GENOMIC DNA]</scope>
    <source>
        <strain evidence="3 4">123E</strain>
    </source>
</reference>
<dbReference type="PROSITE" id="PS01220">
    <property type="entry name" value="PBP"/>
    <property type="match status" value="1"/>
</dbReference>
<dbReference type="AlphaFoldDB" id="A0A074S3J7"/>
<dbReference type="PANTHER" id="PTHR11362:SF82">
    <property type="entry name" value="PHOSPHATIDYLETHANOLAMINE-BINDING PROTEIN 4"/>
    <property type="match status" value="1"/>
</dbReference>
<sequence length="325" mass="37007">MQAAWRRSTRIANVSRCMSGTAYQRPLPPGKLPVYDLAVELLEKDSAEKKALLAKETDSVKREKLEILSNINLPEVRWNVTQGNYDLTQPVYRHLLEQNWRQKGTLDLLMERVHQMKVIPDILASFHPTVDLRISFSGEDVIPGVFLPVKSTLRPPSITAQAYHPEERLYTLLIIDPDVPNSSTKSFSTYLHAFQPNILLSATKTQITLPIAPETSETSLPYIPPHPQNGTNYHRYTTLLLPQPSELSVDLSKLSRENFDVRGVYKQYGFAHGGGIHMFRENWDETVGLVYKKFLGQPEPKFGKAPEPQLYLDDTGKRHRKYTTA</sequence>
<dbReference type="EMBL" id="AZST01000122">
    <property type="protein sequence ID" value="KEP52130.1"/>
    <property type="molecule type" value="Genomic_DNA"/>
</dbReference>
<name>A0A074S3J7_9AGAM</name>
<comment type="similarity">
    <text evidence="1">Belongs to the phosphatidylethanolamine-binding protein family.</text>
</comment>
<organism evidence="3 4">
    <name type="scientific">Rhizoctonia solani 123E</name>
    <dbReference type="NCBI Taxonomy" id="1423351"/>
    <lineage>
        <taxon>Eukaryota</taxon>
        <taxon>Fungi</taxon>
        <taxon>Dikarya</taxon>
        <taxon>Basidiomycota</taxon>
        <taxon>Agaricomycotina</taxon>
        <taxon>Agaricomycetes</taxon>
        <taxon>Cantharellales</taxon>
        <taxon>Ceratobasidiaceae</taxon>
        <taxon>Rhizoctonia</taxon>
    </lineage>
</organism>
<proteinExistence type="inferred from homology"/>
<dbReference type="STRING" id="1423351.A0A074S3J7"/>
<evidence type="ECO:0000313" key="4">
    <source>
        <dbReference type="Proteomes" id="UP000027456"/>
    </source>
</evidence>
<dbReference type="SUPFAM" id="SSF49777">
    <property type="entry name" value="PEBP-like"/>
    <property type="match status" value="1"/>
</dbReference>
<evidence type="ECO:0000256" key="2">
    <source>
        <dbReference type="SAM" id="MobiDB-lite"/>
    </source>
</evidence>
<protein>
    <submittedName>
        <fullName evidence="3">Putative large ribosomal subunit 35</fullName>
    </submittedName>
</protein>
<dbReference type="CDD" id="cd00866">
    <property type="entry name" value="PEBP_euk"/>
    <property type="match status" value="1"/>
</dbReference>
<dbReference type="PANTHER" id="PTHR11362">
    <property type="entry name" value="PHOSPHATIDYLETHANOLAMINE-BINDING PROTEIN"/>
    <property type="match status" value="1"/>
</dbReference>
<dbReference type="InterPro" id="IPR036610">
    <property type="entry name" value="PEBP-like_sf"/>
</dbReference>
<dbReference type="Gene3D" id="1.20.58.1180">
    <property type="match status" value="1"/>
</dbReference>
<evidence type="ECO:0000313" key="3">
    <source>
        <dbReference type="EMBL" id="KEP52130.1"/>
    </source>
</evidence>
<evidence type="ECO:0000256" key="1">
    <source>
        <dbReference type="ARBA" id="ARBA00007091"/>
    </source>
</evidence>
<accession>A0A074S3J7</accession>
<dbReference type="Gene3D" id="3.90.280.10">
    <property type="entry name" value="PEBP-like"/>
    <property type="match status" value="1"/>
</dbReference>
<dbReference type="Pfam" id="PF01161">
    <property type="entry name" value="PBP"/>
    <property type="match status" value="1"/>
</dbReference>
<dbReference type="InterPro" id="IPR001858">
    <property type="entry name" value="Phosphatidylethanolamine-bd_CS"/>
</dbReference>
<dbReference type="OrthoDB" id="2153661at2759"/>
<gene>
    <name evidence="3" type="ORF">V565_049860</name>
</gene>
<dbReference type="InterPro" id="IPR035810">
    <property type="entry name" value="PEBP_euk"/>
</dbReference>
<dbReference type="Proteomes" id="UP000027456">
    <property type="component" value="Unassembled WGS sequence"/>
</dbReference>
<keyword evidence="4" id="KW-1185">Reference proteome</keyword>